<keyword evidence="1" id="KW-0732">Signal</keyword>
<evidence type="ECO:0008006" key="4">
    <source>
        <dbReference type="Google" id="ProtNLM"/>
    </source>
</evidence>
<name>A0A2N9VU35_9HYPH</name>
<dbReference type="AlphaFoldDB" id="A0A2N9VU35"/>
<keyword evidence="3" id="KW-1185">Reference proteome</keyword>
<dbReference type="OrthoDB" id="7744280at2"/>
<evidence type="ECO:0000256" key="1">
    <source>
        <dbReference type="SAM" id="SignalP"/>
    </source>
</evidence>
<proteinExistence type="predicted"/>
<sequence>MRKIWNDWRLAVRMLCALALVFVAFAHQPIEAKRADQIDLAAYTLPDGTVPVLCLPGIDDRDLHKSAWHGTGCEACRLSASFILPAPTFTAGPKVQPAQSLAIQREAILIARSLYPPSAPPQAPPLA</sequence>
<dbReference type="Proteomes" id="UP000232163">
    <property type="component" value="Unassembled WGS sequence"/>
</dbReference>
<comment type="caution">
    <text evidence="2">The sequence shown here is derived from an EMBL/GenBank/DDBJ whole genome shotgun (WGS) entry which is preliminary data.</text>
</comment>
<evidence type="ECO:0000313" key="3">
    <source>
        <dbReference type="Proteomes" id="UP000232163"/>
    </source>
</evidence>
<reference evidence="2 3" key="1">
    <citation type="journal article" date="2017" name="Int J Environ Stud">
        <title>Does the Miocene-Pliocene relict legume Oxytropis triphylla form nitrogen-fixing nodules with a combination of bacterial strains?</title>
        <authorList>
            <person name="Safronova V."/>
            <person name="Belimov A."/>
            <person name="Sazanova A."/>
            <person name="Kuznetsova I."/>
            <person name="Popova J."/>
            <person name="Andronov E."/>
            <person name="Verkhozina A."/>
            <person name="Tikhonovich I."/>
        </authorList>
    </citation>
    <scope>NUCLEOTIDE SEQUENCE [LARGE SCALE GENOMIC DNA]</scope>
    <source>
        <strain evidence="2 3">Tri-38</strain>
    </source>
</reference>
<dbReference type="KEGG" id="pht:BLM14_16595"/>
<evidence type="ECO:0000313" key="2">
    <source>
        <dbReference type="EMBL" id="PIO43003.1"/>
    </source>
</evidence>
<dbReference type="EMBL" id="MZMT01000049">
    <property type="protein sequence ID" value="PIO43003.1"/>
    <property type="molecule type" value="Genomic_DNA"/>
</dbReference>
<dbReference type="RefSeq" id="WP_100000446.1">
    <property type="nucleotide sequence ID" value="NZ_CP017940.1"/>
</dbReference>
<feature type="signal peptide" evidence="1">
    <location>
        <begin position="1"/>
        <end position="26"/>
    </location>
</feature>
<accession>A0A2N9VU35</accession>
<organism evidence="2 3">
    <name type="scientific">Phyllobacterium zundukense</name>
    <dbReference type="NCBI Taxonomy" id="1867719"/>
    <lineage>
        <taxon>Bacteria</taxon>
        <taxon>Pseudomonadati</taxon>
        <taxon>Pseudomonadota</taxon>
        <taxon>Alphaproteobacteria</taxon>
        <taxon>Hyphomicrobiales</taxon>
        <taxon>Phyllobacteriaceae</taxon>
        <taxon>Phyllobacterium</taxon>
    </lineage>
</organism>
<gene>
    <name evidence="2" type="ORF">B5P45_21500</name>
</gene>
<protein>
    <recommendedName>
        <fullName evidence="4">DUF2946 domain-containing protein</fullName>
    </recommendedName>
</protein>
<feature type="chain" id="PRO_5014860797" description="DUF2946 domain-containing protein" evidence="1">
    <location>
        <begin position="27"/>
        <end position="127"/>
    </location>
</feature>